<dbReference type="CDD" id="cd18773">
    <property type="entry name" value="PDC1_HK_sensor"/>
    <property type="match status" value="1"/>
</dbReference>
<dbReference type="GO" id="GO:0005886">
    <property type="term" value="C:plasma membrane"/>
    <property type="evidence" value="ECO:0007669"/>
    <property type="project" value="UniProtKB-SubCell"/>
</dbReference>
<dbReference type="SMART" id="SM00267">
    <property type="entry name" value="GGDEF"/>
    <property type="match status" value="1"/>
</dbReference>
<dbReference type="GeneID" id="66300937"/>
<evidence type="ECO:0000313" key="10">
    <source>
        <dbReference type="Proteomes" id="UP000775179"/>
    </source>
</evidence>
<organism evidence="9 10">
    <name type="scientific">Clostridium chauvoei</name>
    <dbReference type="NCBI Taxonomy" id="46867"/>
    <lineage>
        <taxon>Bacteria</taxon>
        <taxon>Bacillati</taxon>
        <taxon>Bacillota</taxon>
        <taxon>Clostridia</taxon>
        <taxon>Eubacteriales</taxon>
        <taxon>Clostridiaceae</taxon>
        <taxon>Clostridium</taxon>
    </lineage>
</organism>
<dbReference type="PANTHER" id="PTHR33121">
    <property type="entry name" value="CYCLIC DI-GMP PHOSPHODIESTERASE PDEF"/>
    <property type="match status" value="1"/>
</dbReference>
<sequence>MNANIVKLRKQSVVIIISITLIYSGYIYWYGDTVRKDVEKDAYTYLSEVTKQNAEIIKTQIEGDFHTIKSIANFIGNKGDLQLEDLEYILQKEMEENSFKGMSIISNNNIYANVGKVKFSFQNETLLRKAYEGKTSISDTIVDEIDGELINVYSTPIYNKDDEIEAVLYATKLTKLNESKLNSLSFQGEGYSYIINKKGDFIYKSNVPSSVKEFNNIFSSLKDSKIDNKITINNIKQDFRNEQSGQIKYEINGVKKFMNYETLGINDWYIIEIVPTYIAYFKIKNTISNTLFLSVLTIILFGILVLHILIIKEKGKKELKRLAFQDEITGFSNWKKFQIESRQILNENHNINYAIIAFDIDKFKMINDIFGYDRGNEILKYIANFLNDFIHKNESFCRVSADNFVILLSYCDDENLIDRVKEIKRYINKFNNSYVIKISFGIHKVYNKKYNISVLEDRANMAKRSIKDKLNVDYAFYTEELRAVMLREKQIENNMESALKNKEFKVYLQPKYRIKDEKIIGAEALIRWIKPNGEALSPKDFIPIFEKNGFIQKLDKYVFEEICILISKWNKLKLTEPIVSISVNISRVDLGNTKIVDTLKEIIEKYNVDAKNIELELTESIVFEDKKILVNTLNKLKDIGFKISIDDFGSGYSSLNLLNDLPADIIKLDKAFLEKASEDKKVNMTIKNIIHMAKDLDLFTVAEGVETEEQLKSLREAGCDIAQGYYYAKPMAISEFEKIIHK</sequence>
<dbReference type="Proteomes" id="UP000775179">
    <property type="component" value="Unassembled WGS sequence"/>
</dbReference>
<feature type="transmembrane region" description="Helical" evidence="6">
    <location>
        <begin position="291"/>
        <end position="311"/>
    </location>
</feature>
<name>A0ABD4RFI6_9CLOT</name>
<evidence type="ECO:0000259" key="7">
    <source>
        <dbReference type="PROSITE" id="PS50883"/>
    </source>
</evidence>
<dbReference type="RefSeq" id="WP_021874925.1">
    <property type="nucleotide sequence ID" value="NZ_CP018624.1"/>
</dbReference>
<evidence type="ECO:0000256" key="6">
    <source>
        <dbReference type="SAM" id="Phobius"/>
    </source>
</evidence>
<dbReference type="CDD" id="cd01949">
    <property type="entry name" value="GGDEF"/>
    <property type="match status" value="1"/>
</dbReference>
<dbReference type="InterPro" id="IPR050706">
    <property type="entry name" value="Cyclic-di-GMP_PDE-like"/>
</dbReference>
<evidence type="ECO:0000256" key="2">
    <source>
        <dbReference type="ARBA" id="ARBA00022475"/>
    </source>
</evidence>
<dbReference type="EMBL" id="JAIFTX010000003">
    <property type="protein sequence ID" value="MBX7289831.1"/>
    <property type="molecule type" value="Genomic_DNA"/>
</dbReference>
<dbReference type="InterPro" id="IPR001633">
    <property type="entry name" value="EAL_dom"/>
</dbReference>
<dbReference type="InterPro" id="IPR033479">
    <property type="entry name" value="dCache_1"/>
</dbReference>
<proteinExistence type="predicted"/>
<evidence type="ECO:0000313" key="9">
    <source>
        <dbReference type="EMBL" id="MBX7289831.1"/>
    </source>
</evidence>
<comment type="caution">
    <text evidence="9">The sequence shown here is derived from an EMBL/GenBank/DDBJ whole genome shotgun (WGS) entry which is preliminary data.</text>
</comment>
<keyword evidence="5 6" id="KW-0472">Membrane</keyword>
<dbReference type="Gene3D" id="3.20.20.450">
    <property type="entry name" value="EAL domain"/>
    <property type="match status" value="1"/>
</dbReference>
<feature type="transmembrane region" description="Helical" evidence="6">
    <location>
        <begin position="12"/>
        <end position="31"/>
    </location>
</feature>
<dbReference type="Gene3D" id="3.30.70.270">
    <property type="match status" value="1"/>
</dbReference>
<dbReference type="SUPFAM" id="SSF55073">
    <property type="entry name" value="Nucleotide cyclase"/>
    <property type="match status" value="1"/>
</dbReference>
<feature type="domain" description="GGDEF" evidence="8">
    <location>
        <begin position="351"/>
        <end position="480"/>
    </location>
</feature>
<dbReference type="NCBIfam" id="TIGR00254">
    <property type="entry name" value="GGDEF"/>
    <property type="match status" value="1"/>
</dbReference>
<dbReference type="Pfam" id="PF02743">
    <property type="entry name" value="dCache_1"/>
    <property type="match status" value="1"/>
</dbReference>
<dbReference type="CDD" id="cd01948">
    <property type="entry name" value="EAL"/>
    <property type="match status" value="1"/>
</dbReference>
<keyword evidence="3 6" id="KW-0812">Transmembrane</keyword>
<dbReference type="SMART" id="SM00052">
    <property type="entry name" value="EAL"/>
    <property type="match status" value="1"/>
</dbReference>
<dbReference type="CDD" id="cd12912">
    <property type="entry name" value="PDC2_MCP_like"/>
    <property type="match status" value="1"/>
</dbReference>
<dbReference type="InterPro" id="IPR035919">
    <property type="entry name" value="EAL_sf"/>
</dbReference>
<dbReference type="Pfam" id="PF00990">
    <property type="entry name" value="GGDEF"/>
    <property type="match status" value="1"/>
</dbReference>
<evidence type="ECO:0000259" key="8">
    <source>
        <dbReference type="PROSITE" id="PS50887"/>
    </source>
</evidence>
<dbReference type="InterPro" id="IPR043128">
    <property type="entry name" value="Rev_trsase/Diguanyl_cyclase"/>
</dbReference>
<comment type="subcellular location">
    <subcellularLocation>
        <location evidence="1">Cell membrane</location>
        <topology evidence="1">Multi-pass membrane protein</topology>
    </subcellularLocation>
</comment>
<dbReference type="InterPro" id="IPR029787">
    <property type="entry name" value="Nucleotide_cyclase"/>
</dbReference>
<evidence type="ECO:0000256" key="4">
    <source>
        <dbReference type="ARBA" id="ARBA00022989"/>
    </source>
</evidence>
<dbReference type="SUPFAM" id="SSF141868">
    <property type="entry name" value="EAL domain-like"/>
    <property type="match status" value="1"/>
</dbReference>
<protein>
    <submittedName>
        <fullName evidence="9">EAL domain-containing protein</fullName>
    </submittedName>
</protein>
<keyword evidence="4 6" id="KW-1133">Transmembrane helix</keyword>
<dbReference type="PROSITE" id="PS50887">
    <property type="entry name" value="GGDEF"/>
    <property type="match status" value="1"/>
</dbReference>
<evidence type="ECO:0000256" key="3">
    <source>
        <dbReference type="ARBA" id="ARBA00022692"/>
    </source>
</evidence>
<dbReference type="InterPro" id="IPR000160">
    <property type="entry name" value="GGDEF_dom"/>
</dbReference>
<keyword evidence="2" id="KW-1003">Cell membrane</keyword>
<dbReference type="PROSITE" id="PS50883">
    <property type="entry name" value="EAL"/>
    <property type="match status" value="1"/>
</dbReference>
<dbReference type="AlphaFoldDB" id="A0ABD4RFI6"/>
<dbReference type="KEGG" id="cchv:BTM20_03605"/>
<accession>A0ABD4RFI6</accession>
<evidence type="ECO:0000256" key="5">
    <source>
        <dbReference type="ARBA" id="ARBA00023136"/>
    </source>
</evidence>
<dbReference type="Pfam" id="PF00563">
    <property type="entry name" value="EAL"/>
    <property type="match status" value="1"/>
</dbReference>
<dbReference type="Gene3D" id="3.30.450.20">
    <property type="entry name" value="PAS domain"/>
    <property type="match status" value="1"/>
</dbReference>
<gene>
    <name evidence="9" type="ORF">K4H94_02030</name>
</gene>
<reference evidence="9 10" key="1">
    <citation type="submission" date="2021-08" db="EMBL/GenBank/DDBJ databases">
        <title>Genome sequence analysis of Clostridium chauvoei strains of European origin and evaluation of typing options for outbreak investigations.</title>
        <authorList>
            <person name="Abdel-Glil M."/>
            <person name="Thomas P."/>
            <person name="Seyboldt C."/>
        </authorList>
    </citation>
    <scope>NUCLEOTIDE SEQUENCE [LARGE SCALE GENOMIC DNA]</scope>
    <source>
        <strain evidence="9 10">S0260-09</strain>
    </source>
</reference>
<feature type="domain" description="EAL" evidence="7">
    <location>
        <begin position="488"/>
        <end position="742"/>
    </location>
</feature>
<evidence type="ECO:0000256" key="1">
    <source>
        <dbReference type="ARBA" id="ARBA00004651"/>
    </source>
</evidence>
<dbReference type="PANTHER" id="PTHR33121:SF71">
    <property type="entry name" value="OXYGEN SENSOR PROTEIN DOSP"/>
    <property type="match status" value="1"/>
</dbReference>